<dbReference type="AlphaFoldDB" id="A0A6J6CJI9"/>
<dbReference type="EC" id="1.1.1.22" evidence="3"/>
<dbReference type="GO" id="GO:0000271">
    <property type="term" value="P:polysaccharide biosynthetic process"/>
    <property type="evidence" value="ECO:0007669"/>
    <property type="project" value="InterPro"/>
</dbReference>
<dbReference type="GO" id="GO:0006065">
    <property type="term" value="P:UDP-glucuronate biosynthetic process"/>
    <property type="evidence" value="ECO:0007669"/>
    <property type="project" value="UniProtKB-UniPathway"/>
</dbReference>
<dbReference type="InterPro" id="IPR001732">
    <property type="entry name" value="UDP-Glc/GDP-Man_DH_N"/>
</dbReference>
<protein>
    <recommendedName>
        <fullName evidence="3">UDP-glucose 6-dehydrogenase</fullName>
        <ecNumber evidence="3">1.1.1.22</ecNumber>
    </recommendedName>
</protein>
<evidence type="ECO:0000256" key="5">
    <source>
        <dbReference type="ARBA" id="ARBA00023027"/>
    </source>
</evidence>
<dbReference type="InterPro" id="IPR036291">
    <property type="entry name" value="NAD(P)-bd_dom_sf"/>
</dbReference>
<evidence type="ECO:0000256" key="2">
    <source>
        <dbReference type="ARBA" id="ARBA00006601"/>
    </source>
</evidence>
<dbReference type="PANTHER" id="PTHR43750:SF3">
    <property type="entry name" value="UDP-GLUCOSE 6-DEHYDROGENASE TUAD"/>
    <property type="match status" value="1"/>
</dbReference>
<dbReference type="Pfam" id="PF03721">
    <property type="entry name" value="UDPG_MGDP_dh_N"/>
    <property type="match status" value="1"/>
</dbReference>
<evidence type="ECO:0000256" key="4">
    <source>
        <dbReference type="ARBA" id="ARBA00023002"/>
    </source>
</evidence>
<gene>
    <name evidence="8" type="ORF">UFOPK1503_01083</name>
</gene>
<keyword evidence="5" id="KW-0520">NAD</keyword>
<dbReference type="Pfam" id="PF00984">
    <property type="entry name" value="UDPG_MGDP_dh"/>
    <property type="match status" value="1"/>
</dbReference>
<evidence type="ECO:0000256" key="6">
    <source>
        <dbReference type="ARBA" id="ARBA00047473"/>
    </source>
</evidence>
<evidence type="ECO:0000256" key="1">
    <source>
        <dbReference type="ARBA" id="ARBA00004701"/>
    </source>
</evidence>
<comment type="catalytic activity">
    <reaction evidence="6">
        <text>UDP-alpha-D-glucose + 2 NAD(+) + H2O = UDP-alpha-D-glucuronate + 2 NADH + 3 H(+)</text>
        <dbReference type="Rhea" id="RHEA:23596"/>
        <dbReference type="ChEBI" id="CHEBI:15377"/>
        <dbReference type="ChEBI" id="CHEBI:15378"/>
        <dbReference type="ChEBI" id="CHEBI:57540"/>
        <dbReference type="ChEBI" id="CHEBI:57945"/>
        <dbReference type="ChEBI" id="CHEBI:58052"/>
        <dbReference type="ChEBI" id="CHEBI:58885"/>
        <dbReference type="EC" id="1.1.1.22"/>
    </reaction>
</comment>
<dbReference type="UniPathway" id="UPA00038">
    <property type="reaction ID" value="UER00491"/>
</dbReference>
<dbReference type="NCBIfam" id="TIGR03026">
    <property type="entry name" value="NDP-sugDHase"/>
    <property type="match status" value="1"/>
</dbReference>
<proteinExistence type="inferred from homology"/>
<dbReference type="PANTHER" id="PTHR43750">
    <property type="entry name" value="UDP-GLUCOSE 6-DEHYDROGENASE TUAD"/>
    <property type="match status" value="1"/>
</dbReference>
<dbReference type="SUPFAM" id="SSF48179">
    <property type="entry name" value="6-phosphogluconate dehydrogenase C-terminal domain-like"/>
    <property type="match status" value="1"/>
</dbReference>
<dbReference type="PIRSF" id="PIRSF000124">
    <property type="entry name" value="UDPglc_GDPman_dh"/>
    <property type="match status" value="1"/>
</dbReference>
<dbReference type="GO" id="GO:0003979">
    <property type="term" value="F:UDP-glucose 6-dehydrogenase activity"/>
    <property type="evidence" value="ECO:0007669"/>
    <property type="project" value="UniProtKB-EC"/>
</dbReference>
<reference evidence="8" key="1">
    <citation type="submission" date="2020-05" db="EMBL/GenBank/DDBJ databases">
        <authorList>
            <person name="Chiriac C."/>
            <person name="Salcher M."/>
            <person name="Ghai R."/>
            <person name="Kavagutti S V."/>
        </authorList>
    </citation>
    <scope>NUCLEOTIDE SEQUENCE</scope>
</reference>
<dbReference type="InterPro" id="IPR028357">
    <property type="entry name" value="UDPglc_DH_bac"/>
</dbReference>
<dbReference type="SUPFAM" id="SSF52413">
    <property type="entry name" value="UDP-glucose/GDP-mannose dehydrogenase C-terminal domain"/>
    <property type="match status" value="1"/>
</dbReference>
<organism evidence="8">
    <name type="scientific">freshwater metagenome</name>
    <dbReference type="NCBI Taxonomy" id="449393"/>
    <lineage>
        <taxon>unclassified sequences</taxon>
        <taxon>metagenomes</taxon>
        <taxon>ecological metagenomes</taxon>
    </lineage>
</organism>
<comment type="similarity">
    <text evidence="2">Belongs to the UDP-glucose/GDP-mannose dehydrogenase family.</text>
</comment>
<sequence length="435" mass="46525">MKISVIGLGYLGATHAVAMAKLGHSVIGIDNDPAKAEALNKGEIPFFEPGLSQALSEVISQGKVQFQSSHDENSASADIHFLCVGTPQSPDGSANTSYLYAAIEDLAPHLSQTALVVGKSTVPVGTAQELKNKLQSLVGFEPRIVWNPEFLREGTALEDSLKPDRIVIGYWHKEDSLPLLVAYEKLIKAGSPVVELDVPTAELVKVAANAFLATKVSFINAMAEVAEVVGADAVALSKAIGYDERIGNKFLRSGIGFGGGCLPKDIRGFIARAEELGVGQALSFLKEVDGINERRRQRVIELANKELGSLSGKNITVLGISFKPNSDDLRESPALEIARSLARAGAKVTVTDPKALHGLSDENLKPEPDTYTSLENAELVILATEWDEYKKLDPVQAKSKVANATIIDGRNVLDVSAWQAAGWKVIALGRTIRNG</sequence>
<evidence type="ECO:0000313" key="8">
    <source>
        <dbReference type="EMBL" id="CAB4551454.1"/>
    </source>
</evidence>
<dbReference type="SMART" id="SM00984">
    <property type="entry name" value="UDPG_MGDP_dh_C"/>
    <property type="match status" value="1"/>
</dbReference>
<dbReference type="Pfam" id="PF03720">
    <property type="entry name" value="UDPG_MGDP_dh_C"/>
    <property type="match status" value="1"/>
</dbReference>
<dbReference type="InterPro" id="IPR017476">
    <property type="entry name" value="UDP-Glc/GDP-Man"/>
</dbReference>
<dbReference type="InterPro" id="IPR036220">
    <property type="entry name" value="UDP-Glc/GDP-Man_DH_C_sf"/>
</dbReference>
<name>A0A6J6CJI9_9ZZZZ</name>
<feature type="domain" description="UDP-glucose/GDP-mannose dehydrogenase C-terminal" evidence="7">
    <location>
        <begin position="316"/>
        <end position="415"/>
    </location>
</feature>
<dbReference type="Gene3D" id="1.20.5.100">
    <property type="entry name" value="Cytochrome c1, transmembrane anchor, C-terminal"/>
    <property type="match status" value="1"/>
</dbReference>
<dbReference type="PIRSF" id="PIRSF500134">
    <property type="entry name" value="UDPglc_DH_bac"/>
    <property type="match status" value="1"/>
</dbReference>
<dbReference type="SUPFAM" id="SSF51735">
    <property type="entry name" value="NAD(P)-binding Rossmann-fold domains"/>
    <property type="match status" value="1"/>
</dbReference>
<dbReference type="Gene3D" id="3.40.50.720">
    <property type="entry name" value="NAD(P)-binding Rossmann-like Domain"/>
    <property type="match status" value="2"/>
</dbReference>
<comment type="pathway">
    <text evidence="1">Nucleotide-sugar biosynthesis; UDP-alpha-D-glucuronate biosynthesis; UDP-alpha-D-glucuronate from UDP-alpha-D-glucose: step 1/1.</text>
</comment>
<keyword evidence="4" id="KW-0560">Oxidoreductase</keyword>
<dbReference type="GO" id="GO:0051287">
    <property type="term" value="F:NAD binding"/>
    <property type="evidence" value="ECO:0007669"/>
    <property type="project" value="InterPro"/>
</dbReference>
<dbReference type="InterPro" id="IPR014027">
    <property type="entry name" value="UDP-Glc/GDP-Man_DH_C"/>
</dbReference>
<evidence type="ECO:0000256" key="3">
    <source>
        <dbReference type="ARBA" id="ARBA00012954"/>
    </source>
</evidence>
<dbReference type="EMBL" id="CAEZST010000025">
    <property type="protein sequence ID" value="CAB4551454.1"/>
    <property type="molecule type" value="Genomic_DNA"/>
</dbReference>
<accession>A0A6J6CJI9</accession>
<dbReference type="InterPro" id="IPR008927">
    <property type="entry name" value="6-PGluconate_DH-like_C_sf"/>
</dbReference>
<dbReference type="InterPro" id="IPR014026">
    <property type="entry name" value="UDP-Glc/GDP-Man_DH_dimer"/>
</dbReference>
<evidence type="ECO:0000259" key="7">
    <source>
        <dbReference type="SMART" id="SM00984"/>
    </source>
</evidence>